<gene>
    <name evidence="1" type="ORF">BT96DRAFT_997819</name>
</gene>
<evidence type="ECO:0000313" key="1">
    <source>
        <dbReference type="EMBL" id="KAE9395215.1"/>
    </source>
</evidence>
<reference evidence="1" key="1">
    <citation type="journal article" date="2019" name="Environ. Microbiol.">
        <title>Fungal ecological strategies reflected in gene transcription - a case study of two litter decomposers.</title>
        <authorList>
            <person name="Barbi F."/>
            <person name="Kohler A."/>
            <person name="Barry K."/>
            <person name="Baskaran P."/>
            <person name="Daum C."/>
            <person name="Fauchery L."/>
            <person name="Ihrmark K."/>
            <person name="Kuo A."/>
            <person name="LaButti K."/>
            <person name="Lipzen A."/>
            <person name="Morin E."/>
            <person name="Grigoriev I.V."/>
            <person name="Henrissat B."/>
            <person name="Lindahl B."/>
            <person name="Martin F."/>
        </authorList>
    </citation>
    <scope>NUCLEOTIDE SEQUENCE</scope>
    <source>
        <strain evidence="1">JB14</strain>
    </source>
</reference>
<organism evidence="1 2">
    <name type="scientific">Gymnopus androsaceus JB14</name>
    <dbReference type="NCBI Taxonomy" id="1447944"/>
    <lineage>
        <taxon>Eukaryota</taxon>
        <taxon>Fungi</taxon>
        <taxon>Dikarya</taxon>
        <taxon>Basidiomycota</taxon>
        <taxon>Agaricomycotina</taxon>
        <taxon>Agaricomycetes</taxon>
        <taxon>Agaricomycetidae</taxon>
        <taxon>Agaricales</taxon>
        <taxon>Marasmiineae</taxon>
        <taxon>Omphalotaceae</taxon>
        <taxon>Gymnopus</taxon>
    </lineage>
</organism>
<evidence type="ECO:0000313" key="2">
    <source>
        <dbReference type="Proteomes" id="UP000799118"/>
    </source>
</evidence>
<name>A0A6A4HDT1_9AGAR</name>
<accession>A0A6A4HDT1</accession>
<proteinExistence type="predicted"/>
<dbReference type="Proteomes" id="UP000799118">
    <property type="component" value="Unassembled WGS sequence"/>
</dbReference>
<keyword evidence="2" id="KW-1185">Reference proteome</keyword>
<dbReference type="EMBL" id="ML769535">
    <property type="protein sequence ID" value="KAE9395215.1"/>
    <property type="molecule type" value="Genomic_DNA"/>
</dbReference>
<protein>
    <submittedName>
        <fullName evidence="1">Uncharacterized protein</fullName>
    </submittedName>
</protein>
<dbReference type="OrthoDB" id="2965364at2759"/>
<dbReference type="AlphaFoldDB" id="A0A6A4HDT1"/>
<sequence length="373" mass="41127">MSSEGFSDDLNFNQTFTGSQGSFEPDYASQYNKGQGIRYTPSIQPILPLLKPGETRRTNARKPKPVLSAVFYCHEDLDFGSFLEAAVQSVDGKGNLPYCLDGFKVVGPEGSGELRSNTFTISWSVRGKQGVLTNEATYNNMLSQNKGDIKLTIEELDPPQSYFGSIAQAQVPDEGPGNDSGGHTKKHCKVVHEELEEETLKKEFIKKIDLKYRCEDTKCSSPTCFVMPTGSHLLLTPMHVCTWAAAMVAHKENVDIEHPPATPLFDHNGQSHDDIALLARHRRNLSNLENTPNTNANITVNLAGIGELIDGRPVLQNIDHNAPAPPSKSALQPKLSLDVFCDCYNLNATILDKLHATDITGPHSLRFFFRTKS</sequence>